<protein>
    <submittedName>
        <fullName evidence="2">Stage III sporulation protein AF</fullName>
    </submittedName>
</protein>
<dbReference type="AlphaFoldDB" id="A0A9D1SUW7"/>
<proteinExistence type="predicted"/>
<dbReference type="InterPro" id="IPR014245">
    <property type="entry name" value="Spore_III_AF"/>
</dbReference>
<accession>A0A9D1SUW7</accession>
<evidence type="ECO:0000313" key="2">
    <source>
        <dbReference type="EMBL" id="HIU96235.1"/>
    </source>
</evidence>
<feature type="transmembrane region" description="Helical" evidence="1">
    <location>
        <begin position="6"/>
        <end position="25"/>
    </location>
</feature>
<feature type="transmembrane region" description="Helical" evidence="1">
    <location>
        <begin position="37"/>
        <end position="55"/>
    </location>
</feature>
<reference evidence="2" key="1">
    <citation type="submission" date="2020-10" db="EMBL/GenBank/DDBJ databases">
        <authorList>
            <person name="Gilroy R."/>
        </authorList>
    </citation>
    <scope>NUCLEOTIDE SEQUENCE</scope>
    <source>
        <strain evidence="2">ChiSjej4B22-8349</strain>
    </source>
</reference>
<dbReference type="EMBL" id="DVOB01000127">
    <property type="protein sequence ID" value="HIU96235.1"/>
    <property type="molecule type" value="Genomic_DNA"/>
</dbReference>
<evidence type="ECO:0000256" key="1">
    <source>
        <dbReference type="SAM" id="Phobius"/>
    </source>
</evidence>
<evidence type="ECO:0000313" key="3">
    <source>
        <dbReference type="Proteomes" id="UP000824130"/>
    </source>
</evidence>
<keyword evidence="1" id="KW-0812">Transmembrane</keyword>
<dbReference type="Proteomes" id="UP000824130">
    <property type="component" value="Unassembled WGS sequence"/>
</dbReference>
<gene>
    <name evidence="2" type="ORF">IAD25_05920</name>
</gene>
<comment type="caution">
    <text evidence="2">The sequence shown here is derived from an EMBL/GenBank/DDBJ whole genome shotgun (WGS) entry which is preliminary data.</text>
</comment>
<sequence length="57" mass="6558">MDIVKQWVSSLFIMILALSFMEMLLPDSSMGKYIKFIFSLAIMAAILYPVIYLTGEY</sequence>
<keyword evidence="1" id="KW-0472">Membrane</keyword>
<name>A0A9D1SUW7_9FIRM</name>
<reference evidence="2" key="2">
    <citation type="journal article" date="2021" name="PeerJ">
        <title>Extensive microbial diversity within the chicken gut microbiome revealed by metagenomics and culture.</title>
        <authorList>
            <person name="Gilroy R."/>
            <person name="Ravi A."/>
            <person name="Getino M."/>
            <person name="Pursley I."/>
            <person name="Horton D.L."/>
            <person name="Alikhan N.F."/>
            <person name="Baker D."/>
            <person name="Gharbi K."/>
            <person name="Hall N."/>
            <person name="Watson M."/>
            <person name="Adriaenssens E.M."/>
            <person name="Foster-Nyarko E."/>
            <person name="Jarju S."/>
            <person name="Secka A."/>
            <person name="Antonio M."/>
            <person name="Oren A."/>
            <person name="Chaudhuri R.R."/>
            <person name="La Ragione R."/>
            <person name="Hildebrand F."/>
            <person name="Pallen M.J."/>
        </authorList>
    </citation>
    <scope>NUCLEOTIDE SEQUENCE</scope>
    <source>
        <strain evidence="2">ChiSjej4B22-8349</strain>
    </source>
</reference>
<organism evidence="2 3">
    <name type="scientific">Candidatus Allocopromorpha excrementipullorum</name>
    <dbReference type="NCBI Taxonomy" id="2840743"/>
    <lineage>
        <taxon>Bacteria</taxon>
        <taxon>Bacillati</taxon>
        <taxon>Bacillota</taxon>
        <taxon>Clostridia</taxon>
        <taxon>Eubacteriales</taxon>
        <taxon>Eubacteriaceae</taxon>
        <taxon>Eubacteriaceae incertae sedis</taxon>
        <taxon>Candidatus Allocopromorpha</taxon>
    </lineage>
</organism>
<dbReference type="Pfam" id="PF09581">
    <property type="entry name" value="Spore_III_AF"/>
    <property type="match status" value="1"/>
</dbReference>
<keyword evidence="1" id="KW-1133">Transmembrane helix</keyword>